<dbReference type="EMBL" id="NAJL01000105">
    <property type="protein sequence ID" value="TKA21730.1"/>
    <property type="molecule type" value="Genomic_DNA"/>
</dbReference>
<dbReference type="SMART" id="SM01155">
    <property type="entry name" value="DUF1713"/>
    <property type="match status" value="1"/>
</dbReference>
<feature type="domain" description="Ribosomal protein mS38 C-terminal" evidence="2">
    <location>
        <begin position="410"/>
        <end position="443"/>
    </location>
</feature>
<evidence type="ECO:0000313" key="3">
    <source>
        <dbReference type="EMBL" id="TKA21730.1"/>
    </source>
</evidence>
<feature type="compositionally biased region" description="Basic residues" evidence="1">
    <location>
        <begin position="90"/>
        <end position="100"/>
    </location>
</feature>
<feature type="compositionally biased region" description="Low complexity" evidence="1">
    <location>
        <begin position="388"/>
        <end position="401"/>
    </location>
</feature>
<dbReference type="OrthoDB" id="5364404at2759"/>
<accession>A0A4U0TIV8</accession>
<dbReference type="Pfam" id="PF08213">
    <property type="entry name" value="COX24_C"/>
    <property type="match status" value="1"/>
</dbReference>
<keyword evidence="4" id="KW-1185">Reference proteome</keyword>
<evidence type="ECO:0000313" key="4">
    <source>
        <dbReference type="Proteomes" id="UP000308549"/>
    </source>
</evidence>
<feature type="compositionally biased region" description="Low complexity" evidence="1">
    <location>
        <begin position="339"/>
        <end position="355"/>
    </location>
</feature>
<organism evidence="3 4">
    <name type="scientific">Salinomyces thailandicus</name>
    <dbReference type="NCBI Taxonomy" id="706561"/>
    <lineage>
        <taxon>Eukaryota</taxon>
        <taxon>Fungi</taxon>
        <taxon>Dikarya</taxon>
        <taxon>Ascomycota</taxon>
        <taxon>Pezizomycotina</taxon>
        <taxon>Dothideomycetes</taxon>
        <taxon>Dothideomycetidae</taxon>
        <taxon>Mycosphaerellales</taxon>
        <taxon>Teratosphaeriaceae</taxon>
        <taxon>Salinomyces</taxon>
    </lineage>
</organism>
<proteinExistence type="predicted"/>
<feature type="compositionally biased region" description="Polar residues" evidence="1">
    <location>
        <begin position="104"/>
        <end position="114"/>
    </location>
</feature>
<evidence type="ECO:0000256" key="1">
    <source>
        <dbReference type="SAM" id="MobiDB-lite"/>
    </source>
</evidence>
<protein>
    <recommendedName>
        <fullName evidence="2">Ribosomal protein mS38 C-terminal domain-containing protein</fullName>
    </recommendedName>
</protein>
<dbReference type="Proteomes" id="UP000308549">
    <property type="component" value="Unassembled WGS sequence"/>
</dbReference>
<feature type="compositionally biased region" description="Low complexity" evidence="1">
    <location>
        <begin position="1"/>
        <end position="36"/>
    </location>
</feature>
<comment type="caution">
    <text evidence="3">The sequence shown here is derived from an EMBL/GenBank/DDBJ whole genome shotgun (WGS) entry which is preliminary data.</text>
</comment>
<sequence length="444" mass="48893">MFSTRLTRVAHRATTTTTLPPTSAAALASSTAAHNAGPSFAGRSCHQRRPSSSKASCPPDSAGKPAPAAKAATAVEGEQADGQSPEPTQRRTKRSGRIARAHTSLGQSQGAVQQKESRRKDAVAVVQDQWAGLPAVPDLRHWTRRDLDLSSFFSLHRPLSVTTTIPPPASTETFHNIFAPPPQARQDPWANGNSADRRPEDVIYTLHQPIDTLDQASSGASAGQDEGMRWEVLQESPSNTDNTTHLDSLPAPKLKSLEDLVAHFRPFKAPPPPEPFASSVEEQKAAGSEKKRLAKQIKRTAAQKERQYQTTITFTEATGSDGQTVLRPHVSPLVRVADSSTHATAATQPQTHTQSYQKQQSARISQPFLARMRRRQAQQQHARHVPNASASASLPLRRAPSPAIRPAKFHLISVKRQRKLKMKKHKYKKLMKRTRNLRRRLDRT</sequence>
<gene>
    <name evidence="3" type="ORF">B0A50_08666</name>
</gene>
<feature type="region of interest" description="Disordered" evidence="1">
    <location>
        <begin position="268"/>
        <end position="306"/>
    </location>
</feature>
<dbReference type="InterPro" id="IPR013177">
    <property type="entry name" value="Ribosomal_mS38_C"/>
</dbReference>
<feature type="compositionally biased region" description="Low complexity" evidence="1">
    <location>
        <begin position="62"/>
        <end position="77"/>
    </location>
</feature>
<feature type="region of interest" description="Disordered" evidence="1">
    <location>
        <begin position="1"/>
        <end position="120"/>
    </location>
</feature>
<feature type="compositionally biased region" description="Basic and acidic residues" evidence="1">
    <location>
        <begin position="281"/>
        <end position="291"/>
    </location>
</feature>
<feature type="region of interest" description="Disordered" evidence="1">
    <location>
        <begin position="337"/>
        <end position="401"/>
    </location>
</feature>
<feature type="compositionally biased region" description="Basic residues" evidence="1">
    <location>
        <begin position="371"/>
        <end position="384"/>
    </location>
</feature>
<reference evidence="3 4" key="1">
    <citation type="submission" date="2017-03" db="EMBL/GenBank/DDBJ databases">
        <title>Genomes of endolithic fungi from Antarctica.</title>
        <authorList>
            <person name="Coleine C."/>
            <person name="Masonjones S."/>
            <person name="Stajich J.E."/>
        </authorList>
    </citation>
    <scope>NUCLEOTIDE SEQUENCE [LARGE SCALE GENOMIC DNA]</scope>
    <source>
        <strain evidence="3 4">CCFEE 6315</strain>
    </source>
</reference>
<dbReference type="AlphaFoldDB" id="A0A4U0TIV8"/>
<evidence type="ECO:0000259" key="2">
    <source>
        <dbReference type="SMART" id="SM01155"/>
    </source>
</evidence>
<name>A0A4U0TIV8_9PEZI</name>